<dbReference type="EMBL" id="VSWC01000053">
    <property type="protein sequence ID" value="KAA1101852.1"/>
    <property type="molecule type" value="Genomic_DNA"/>
</dbReference>
<evidence type="ECO:0000313" key="3">
    <source>
        <dbReference type="Proteomes" id="UP000324748"/>
    </source>
</evidence>
<sequence>MKKTQVAITSEDVGELSAGFIFLRAMHEGDATTFEDVGELVRRIILLRLASNAENQELPLVNNGRV</sequence>
<dbReference type="EMBL" id="VDEP01000070">
    <property type="protein sequence ID" value="KAA1133925.1"/>
    <property type="molecule type" value="Genomic_DNA"/>
</dbReference>
<dbReference type="Proteomes" id="UP000324748">
    <property type="component" value="Unassembled WGS sequence"/>
</dbReference>
<evidence type="ECO:0000313" key="2">
    <source>
        <dbReference type="EMBL" id="KAA1133925.1"/>
    </source>
</evidence>
<name>A0A5B0S8U9_PUCGR</name>
<organism evidence="2 4">
    <name type="scientific">Puccinia graminis f. sp. tritici</name>
    <dbReference type="NCBI Taxonomy" id="56615"/>
    <lineage>
        <taxon>Eukaryota</taxon>
        <taxon>Fungi</taxon>
        <taxon>Dikarya</taxon>
        <taxon>Basidiomycota</taxon>
        <taxon>Pucciniomycotina</taxon>
        <taxon>Pucciniomycetes</taxon>
        <taxon>Pucciniales</taxon>
        <taxon>Pucciniaceae</taxon>
        <taxon>Puccinia</taxon>
    </lineage>
</organism>
<proteinExistence type="predicted"/>
<reference evidence="3 4" key="1">
    <citation type="submission" date="2019-05" db="EMBL/GenBank/DDBJ databases">
        <title>Emergence of the Ug99 lineage of the wheat stem rust pathogen through somatic hybridization.</title>
        <authorList>
            <person name="Li F."/>
            <person name="Upadhyaya N.M."/>
            <person name="Sperschneider J."/>
            <person name="Matny O."/>
            <person name="Nguyen-Phuc H."/>
            <person name="Mago R."/>
            <person name="Raley C."/>
            <person name="Miller M.E."/>
            <person name="Silverstein K.A.T."/>
            <person name="Henningsen E."/>
            <person name="Hirsch C.D."/>
            <person name="Visser B."/>
            <person name="Pretorius Z.A."/>
            <person name="Steffenson B.J."/>
            <person name="Schwessinger B."/>
            <person name="Dodds P.N."/>
            <person name="Figueroa M."/>
        </authorList>
    </citation>
    <scope>NUCLEOTIDE SEQUENCE [LARGE SCALE GENOMIC DNA]</scope>
    <source>
        <strain evidence="1">21-0</strain>
        <strain evidence="2 4">Ug99</strain>
    </source>
</reference>
<evidence type="ECO:0000313" key="4">
    <source>
        <dbReference type="Proteomes" id="UP000325313"/>
    </source>
</evidence>
<evidence type="ECO:0000313" key="1">
    <source>
        <dbReference type="EMBL" id="KAA1101852.1"/>
    </source>
</evidence>
<accession>A0A5B0S8U9</accession>
<dbReference type="AlphaFoldDB" id="A0A5B0S8U9"/>
<protein>
    <submittedName>
        <fullName evidence="2">Uncharacterized protein</fullName>
    </submittedName>
</protein>
<dbReference type="Proteomes" id="UP000325313">
    <property type="component" value="Unassembled WGS sequence"/>
</dbReference>
<keyword evidence="3" id="KW-1185">Reference proteome</keyword>
<comment type="caution">
    <text evidence="2">The sequence shown here is derived from an EMBL/GenBank/DDBJ whole genome shotgun (WGS) entry which is preliminary data.</text>
</comment>
<gene>
    <name evidence="1" type="ORF">PGT21_031462</name>
    <name evidence="2" type="ORF">PGTUg99_032302</name>
</gene>